<accession>A0A426X427</accession>
<name>A0A426X427_ENSVE</name>
<protein>
    <submittedName>
        <fullName evidence="1">Uncharacterized protein</fullName>
    </submittedName>
</protein>
<evidence type="ECO:0000313" key="1">
    <source>
        <dbReference type="EMBL" id="RRT34235.1"/>
    </source>
</evidence>
<gene>
    <name evidence="1" type="ORF">B296_00042023</name>
</gene>
<dbReference type="AlphaFoldDB" id="A0A426X427"/>
<proteinExistence type="predicted"/>
<evidence type="ECO:0000313" key="2">
    <source>
        <dbReference type="Proteomes" id="UP000287651"/>
    </source>
</evidence>
<dbReference type="EMBL" id="AMZH03027231">
    <property type="protein sequence ID" value="RRT34235.1"/>
    <property type="molecule type" value="Genomic_DNA"/>
</dbReference>
<reference evidence="1 2" key="1">
    <citation type="journal article" date="2014" name="Agronomy (Basel)">
        <title>A Draft Genome Sequence for Ensete ventricosum, the Drought-Tolerant Tree Against Hunger.</title>
        <authorList>
            <person name="Harrison J."/>
            <person name="Moore K.A."/>
            <person name="Paszkiewicz K."/>
            <person name="Jones T."/>
            <person name="Grant M."/>
            <person name="Ambacheew D."/>
            <person name="Muzemil S."/>
            <person name="Studholme D.J."/>
        </authorList>
    </citation>
    <scope>NUCLEOTIDE SEQUENCE [LARGE SCALE GENOMIC DNA]</scope>
</reference>
<comment type="caution">
    <text evidence="1">The sequence shown here is derived from an EMBL/GenBank/DDBJ whole genome shotgun (WGS) entry which is preliminary data.</text>
</comment>
<organism evidence="1 2">
    <name type="scientific">Ensete ventricosum</name>
    <name type="common">Abyssinian banana</name>
    <name type="synonym">Musa ensete</name>
    <dbReference type="NCBI Taxonomy" id="4639"/>
    <lineage>
        <taxon>Eukaryota</taxon>
        <taxon>Viridiplantae</taxon>
        <taxon>Streptophyta</taxon>
        <taxon>Embryophyta</taxon>
        <taxon>Tracheophyta</taxon>
        <taxon>Spermatophyta</taxon>
        <taxon>Magnoliopsida</taxon>
        <taxon>Liliopsida</taxon>
        <taxon>Zingiberales</taxon>
        <taxon>Musaceae</taxon>
        <taxon>Ensete</taxon>
    </lineage>
</organism>
<sequence length="87" mass="9313">MVRVSIVPLSEGDRRVLAPSRSLFDRGSGIGFPGRGTVSPGCRLADDDVYLLFNWPIQSRGGAPVPTRPFLGGPSISDEAMEMPLVN</sequence>
<dbReference type="Proteomes" id="UP000287651">
    <property type="component" value="Unassembled WGS sequence"/>
</dbReference>